<protein>
    <submittedName>
        <fullName evidence="2">Uncharacterized protein</fullName>
    </submittedName>
</protein>
<evidence type="ECO:0000313" key="2">
    <source>
        <dbReference type="EMBL" id="KAF7842130.1"/>
    </source>
</evidence>
<evidence type="ECO:0000313" key="3">
    <source>
        <dbReference type="Proteomes" id="UP000634136"/>
    </source>
</evidence>
<dbReference type="Proteomes" id="UP000634136">
    <property type="component" value="Unassembled WGS sequence"/>
</dbReference>
<comment type="caution">
    <text evidence="2">The sequence shown here is derived from an EMBL/GenBank/DDBJ whole genome shotgun (WGS) entry which is preliminary data.</text>
</comment>
<organism evidence="2 3">
    <name type="scientific">Senna tora</name>
    <dbReference type="NCBI Taxonomy" id="362788"/>
    <lineage>
        <taxon>Eukaryota</taxon>
        <taxon>Viridiplantae</taxon>
        <taxon>Streptophyta</taxon>
        <taxon>Embryophyta</taxon>
        <taxon>Tracheophyta</taxon>
        <taxon>Spermatophyta</taxon>
        <taxon>Magnoliopsida</taxon>
        <taxon>eudicotyledons</taxon>
        <taxon>Gunneridae</taxon>
        <taxon>Pentapetalae</taxon>
        <taxon>rosids</taxon>
        <taxon>fabids</taxon>
        <taxon>Fabales</taxon>
        <taxon>Fabaceae</taxon>
        <taxon>Caesalpinioideae</taxon>
        <taxon>Cassia clade</taxon>
        <taxon>Senna</taxon>
    </lineage>
</organism>
<feature type="compositionally biased region" description="Polar residues" evidence="1">
    <location>
        <begin position="36"/>
        <end position="53"/>
    </location>
</feature>
<feature type="compositionally biased region" description="Basic and acidic residues" evidence="1">
    <location>
        <begin position="180"/>
        <end position="203"/>
    </location>
</feature>
<feature type="compositionally biased region" description="Acidic residues" evidence="1">
    <location>
        <begin position="70"/>
        <end position="81"/>
    </location>
</feature>
<name>A0A835CJC3_9FABA</name>
<reference evidence="2" key="1">
    <citation type="submission" date="2020-09" db="EMBL/GenBank/DDBJ databases">
        <title>Genome-Enabled Discovery of Anthraquinone Biosynthesis in Senna tora.</title>
        <authorList>
            <person name="Kang S.-H."/>
            <person name="Pandey R.P."/>
            <person name="Lee C.-M."/>
            <person name="Sim J.-S."/>
            <person name="Jeong J.-T."/>
            <person name="Choi B.-S."/>
            <person name="Jung M."/>
            <person name="Ginzburg D."/>
            <person name="Zhao K."/>
            <person name="Won S.Y."/>
            <person name="Oh T.-J."/>
            <person name="Yu Y."/>
            <person name="Kim N.-H."/>
            <person name="Lee O.R."/>
            <person name="Lee T.-H."/>
            <person name="Bashyal P."/>
            <person name="Kim T.-S."/>
            <person name="Lee W.-H."/>
            <person name="Kawkins C."/>
            <person name="Kim C.-K."/>
            <person name="Kim J.S."/>
            <person name="Ahn B.O."/>
            <person name="Rhee S.Y."/>
            <person name="Sohng J.K."/>
        </authorList>
    </citation>
    <scope>NUCLEOTIDE SEQUENCE</scope>
    <source>
        <tissue evidence="2">Leaf</tissue>
    </source>
</reference>
<feature type="compositionally biased region" description="Basic and acidic residues" evidence="1">
    <location>
        <begin position="26"/>
        <end position="35"/>
    </location>
</feature>
<proteinExistence type="predicted"/>
<feature type="compositionally biased region" description="Basic and acidic residues" evidence="1">
    <location>
        <begin position="305"/>
        <end position="324"/>
    </location>
</feature>
<dbReference type="OrthoDB" id="1433846at2759"/>
<keyword evidence="3" id="KW-1185">Reference proteome</keyword>
<feature type="compositionally biased region" description="Basic and acidic residues" evidence="1">
    <location>
        <begin position="1"/>
        <end position="19"/>
    </location>
</feature>
<feature type="region of interest" description="Disordered" evidence="1">
    <location>
        <begin position="1"/>
        <end position="101"/>
    </location>
</feature>
<dbReference type="PANTHER" id="PTHR33223">
    <property type="entry name" value="CCHC-TYPE DOMAIN-CONTAINING PROTEIN"/>
    <property type="match status" value="1"/>
</dbReference>
<accession>A0A835CJC3</accession>
<dbReference type="AlphaFoldDB" id="A0A835CJC3"/>
<evidence type="ECO:0000256" key="1">
    <source>
        <dbReference type="SAM" id="MobiDB-lite"/>
    </source>
</evidence>
<dbReference type="EMBL" id="JAAIUW010000002">
    <property type="protein sequence ID" value="KAF7842130.1"/>
    <property type="molecule type" value="Genomic_DNA"/>
</dbReference>
<feature type="region of interest" description="Disordered" evidence="1">
    <location>
        <begin position="176"/>
        <end position="209"/>
    </location>
</feature>
<feature type="region of interest" description="Disordered" evidence="1">
    <location>
        <begin position="303"/>
        <end position="327"/>
    </location>
</feature>
<gene>
    <name evidence="2" type="ORF">G2W53_004428</name>
</gene>
<sequence length="342" mass="39775">MKIELRESSHKITELEKAIAHKPTKKERIEIHSERSMSTPMGTKPRSISVSRKQSSRGTRKKKEESISTESDESYSDDGGESSDSQSSNYEKNFPLPKKHNLGRKRAMKYFLNRFTKIARQIQGLKHEVALNYLTDNLRDGPFCQSITKKPPVSMEELTDRSVKYTAIEEVEASKAASVAKKDKAEHHKRKSSLEERPKEERKRRDRRDRYKRLFQPRFELYSSLNRTPGCIMEDVYVANQLKFPTEKPIPSGADKSKDCEFHKTFGHETDNCTTLKDQIEDLVRKGHLRQYLDHNRYGCSSDWDNSRRDQSDRDKRRDDPPRDNHHRHIAGTINVIAEGIT</sequence>
<dbReference type="PANTHER" id="PTHR33223:SF10">
    <property type="entry name" value="AMINOTRANSFERASE-LIKE PLANT MOBILE DOMAIN-CONTAINING PROTEIN"/>
    <property type="match status" value="1"/>
</dbReference>